<dbReference type="GO" id="GO:0071949">
    <property type="term" value="F:FAD binding"/>
    <property type="evidence" value="ECO:0007669"/>
    <property type="project" value="InterPro"/>
</dbReference>
<dbReference type="InterPro" id="IPR036318">
    <property type="entry name" value="FAD-bd_PCMH-like_sf"/>
</dbReference>
<evidence type="ECO:0000256" key="7">
    <source>
        <dbReference type="ARBA" id="ARBA00015188"/>
    </source>
</evidence>
<dbReference type="Pfam" id="PF02873">
    <property type="entry name" value="MurB_C"/>
    <property type="match status" value="1"/>
</dbReference>
<keyword evidence="11 20" id="KW-0274">FAD</keyword>
<evidence type="ECO:0000256" key="9">
    <source>
        <dbReference type="ARBA" id="ARBA00022618"/>
    </source>
</evidence>
<dbReference type="InterPro" id="IPR006094">
    <property type="entry name" value="Oxid_FAD_bind_N"/>
</dbReference>
<evidence type="ECO:0000256" key="8">
    <source>
        <dbReference type="ARBA" id="ARBA00022490"/>
    </source>
</evidence>
<dbReference type="InterPro" id="IPR003170">
    <property type="entry name" value="MurB"/>
</dbReference>
<dbReference type="GO" id="GO:0005829">
    <property type="term" value="C:cytosol"/>
    <property type="evidence" value="ECO:0007669"/>
    <property type="project" value="TreeGrafter"/>
</dbReference>
<dbReference type="InterPro" id="IPR016167">
    <property type="entry name" value="FAD-bd_PCMH_sub1"/>
</dbReference>
<dbReference type="GO" id="GO:0009252">
    <property type="term" value="P:peptidoglycan biosynthetic process"/>
    <property type="evidence" value="ECO:0007669"/>
    <property type="project" value="UniProtKB-UniRule"/>
</dbReference>
<evidence type="ECO:0000256" key="19">
    <source>
        <dbReference type="ARBA" id="ARBA00048914"/>
    </source>
</evidence>
<dbReference type="PANTHER" id="PTHR21071:SF4">
    <property type="entry name" value="UDP-N-ACETYLENOLPYRUVOYLGLUCOSAMINE REDUCTASE"/>
    <property type="match status" value="1"/>
</dbReference>
<keyword evidence="9 20" id="KW-0132">Cell division</keyword>
<evidence type="ECO:0000256" key="1">
    <source>
        <dbReference type="ARBA" id="ARBA00001974"/>
    </source>
</evidence>
<dbReference type="SUPFAM" id="SSF56176">
    <property type="entry name" value="FAD-binding/transporter-associated domain-like"/>
    <property type="match status" value="1"/>
</dbReference>
<dbReference type="InterPro" id="IPR036635">
    <property type="entry name" value="MurB_C_sf"/>
</dbReference>
<evidence type="ECO:0000256" key="4">
    <source>
        <dbReference type="ARBA" id="ARBA00004752"/>
    </source>
</evidence>
<accession>A0A562J060</accession>
<dbReference type="EMBL" id="VLKG01000002">
    <property type="protein sequence ID" value="TWH76500.1"/>
    <property type="molecule type" value="Genomic_DNA"/>
</dbReference>
<comment type="function">
    <text evidence="2 20">Cell wall formation.</text>
</comment>
<name>A0A562J060_9GAMM</name>
<evidence type="ECO:0000256" key="3">
    <source>
        <dbReference type="ARBA" id="ARBA00004496"/>
    </source>
</evidence>
<sequence length="351" mass="38666">MRGLDARNQRTTVTLVVREQVDLRPYNSFALAVRARWFAELTTDEQAIEALNISQTLDRPIRVLGGGSNVLLTSDLEALVLHVRTQGIRILSDDGAQVILEAEAGELWQDVVQYSLQQGLSGLENLSLIPGTAGAAPVQNIGAYGVELRDVCAGLTALDCYSGQLKDFTPEDCAFAYRDSRFKREAGRWLVLRVRFCLSRYAPLHLEYGLIRQRLHEQGCTEPTAAAVSAVVCAIRQEKLPDPKILGNAGSFFKNPVISEQQAQSLRAAYPNLVAYPQAHGQVKLAAAWLIDQAGWKGFREGDAGVHRLQALVLVNYGQATGAQILDLARRIQEDVVERFGVLLEMEPVLF</sequence>
<comment type="catalytic activity">
    <reaction evidence="19 20">
        <text>UDP-N-acetyl-alpha-D-muramate + NADP(+) = UDP-N-acetyl-3-O-(1-carboxyvinyl)-alpha-D-glucosamine + NADPH + H(+)</text>
        <dbReference type="Rhea" id="RHEA:12248"/>
        <dbReference type="ChEBI" id="CHEBI:15378"/>
        <dbReference type="ChEBI" id="CHEBI:57783"/>
        <dbReference type="ChEBI" id="CHEBI:58349"/>
        <dbReference type="ChEBI" id="CHEBI:68483"/>
        <dbReference type="ChEBI" id="CHEBI:70757"/>
        <dbReference type="EC" id="1.3.1.98"/>
    </reaction>
</comment>
<evidence type="ECO:0000256" key="15">
    <source>
        <dbReference type="ARBA" id="ARBA00023002"/>
    </source>
</evidence>
<dbReference type="EC" id="1.3.1.98" evidence="6 20"/>
<keyword evidence="14 20" id="KW-0573">Peptidoglycan synthesis</keyword>
<dbReference type="Gene3D" id="3.30.465.10">
    <property type="match status" value="1"/>
</dbReference>
<evidence type="ECO:0000256" key="16">
    <source>
        <dbReference type="ARBA" id="ARBA00023306"/>
    </source>
</evidence>
<evidence type="ECO:0000259" key="21">
    <source>
        <dbReference type="PROSITE" id="PS51387"/>
    </source>
</evidence>
<dbReference type="InterPro" id="IPR016169">
    <property type="entry name" value="FAD-bd_PCMH_sub2"/>
</dbReference>
<evidence type="ECO:0000256" key="6">
    <source>
        <dbReference type="ARBA" id="ARBA00012518"/>
    </source>
</evidence>
<gene>
    <name evidence="20" type="primary">murB</name>
    <name evidence="22" type="ORF">LX59_00538</name>
</gene>
<keyword evidence="8 20" id="KW-0963">Cytoplasm</keyword>
<dbReference type="Gene3D" id="3.30.43.10">
    <property type="entry name" value="Uridine Diphospho-n-acetylenolpyruvylglucosamine Reductase, domain 2"/>
    <property type="match status" value="1"/>
</dbReference>
<keyword evidence="23" id="KW-1185">Reference proteome</keyword>
<evidence type="ECO:0000256" key="12">
    <source>
        <dbReference type="ARBA" id="ARBA00022857"/>
    </source>
</evidence>
<evidence type="ECO:0000256" key="10">
    <source>
        <dbReference type="ARBA" id="ARBA00022630"/>
    </source>
</evidence>
<dbReference type="PANTHER" id="PTHR21071">
    <property type="entry name" value="UDP-N-ACETYLENOLPYRUVOYLGLUCOSAMINE REDUCTASE"/>
    <property type="match status" value="1"/>
</dbReference>
<dbReference type="Gene3D" id="3.90.78.10">
    <property type="entry name" value="UDP-N-acetylenolpyruvoylglucosamine reductase, C-terminal domain"/>
    <property type="match status" value="1"/>
</dbReference>
<comment type="pathway">
    <text evidence="4 20">Cell wall biogenesis; peptidoglycan biosynthesis.</text>
</comment>
<dbReference type="NCBIfam" id="TIGR00179">
    <property type="entry name" value="murB"/>
    <property type="match status" value="1"/>
</dbReference>
<dbReference type="Proteomes" id="UP000319627">
    <property type="component" value="Unassembled WGS sequence"/>
</dbReference>
<evidence type="ECO:0000313" key="23">
    <source>
        <dbReference type="Proteomes" id="UP000319627"/>
    </source>
</evidence>
<dbReference type="GO" id="GO:0008762">
    <property type="term" value="F:UDP-N-acetylmuramate dehydrogenase activity"/>
    <property type="evidence" value="ECO:0007669"/>
    <property type="project" value="UniProtKB-UniRule"/>
</dbReference>
<organism evidence="22 23">
    <name type="scientific">Azomonas agilis</name>
    <dbReference type="NCBI Taxonomy" id="116849"/>
    <lineage>
        <taxon>Bacteria</taxon>
        <taxon>Pseudomonadati</taxon>
        <taxon>Pseudomonadota</taxon>
        <taxon>Gammaproteobacteria</taxon>
        <taxon>Pseudomonadales</taxon>
        <taxon>Pseudomonadaceae</taxon>
        <taxon>Azomonas</taxon>
    </lineage>
</organism>
<evidence type="ECO:0000313" key="22">
    <source>
        <dbReference type="EMBL" id="TWH76500.1"/>
    </source>
</evidence>
<protein>
    <recommendedName>
        <fullName evidence="7 20">UDP-N-acetylenolpyruvoylglucosamine reductase</fullName>
        <ecNumber evidence="6 20">1.3.1.98</ecNumber>
    </recommendedName>
    <alternativeName>
        <fullName evidence="18 20">UDP-N-acetylmuramate dehydrogenase</fullName>
    </alternativeName>
</protein>
<dbReference type="GO" id="GO:0051301">
    <property type="term" value="P:cell division"/>
    <property type="evidence" value="ECO:0007669"/>
    <property type="project" value="UniProtKB-KW"/>
</dbReference>
<feature type="active site" description="Proton donor" evidence="20">
    <location>
        <position position="251"/>
    </location>
</feature>
<dbReference type="SUPFAM" id="SSF56194">
    <property type="entry name" value="Uridine diphospho-N-Acetylenolpyruvylglucosamine reductase, MurB, C-terminal domain"/>
    <property type="match status" value="1"/>
</dbReference>
<dbReference type="PROSITE" id="PS51387">
    <property type="entry name" value="FAD_PCMH"/>
    <property type="match status" value="1"/>
</dbReference>
<dbReference type="GO" id="GO:0071555">
    <property type="term" value="P:cell wall organization"/>
    <property type="evidence" value="ECO:0007669"/>
    <property type="project" value="UniProtKB-KW"/>
</dbReference>
<reference evidence="22 23" key="1">
    <citation type="submission" date="2019-07" db="EMBL/GenBank/DDBJ databases">
        <title>Genomic Encyclopedia of Type Strains, Phase I: the one thousand microbial genomes (KMG-I) project.</title>
        <authorList>
            <person name="Kyrpides N."/>
        </authorList>
    </citation>
    <scope>NUCLEOTIDE SEQUENCE [LARGE SCALE GENOMIC DNA]</scope>
    <source>
        <strain evidence="22 23">DSM 375</strain>
    </source>
</reference>
<dbReference type="InterPro" id="IPR016166">
    <property type="entry name" value="FAD-bd_PCMH"/>
</dbReference>
<dbReference type="InterPro" id="IPR011601">
    <property type="entry name" value="MurB_C"/>
</dbReference>
<keyword evidence="10 20" id="KW-0285">Flavoprotein</keyword>
<keyword evidence="12 20" id="KW-0521">NADP</keyword>
<feature type="active site" evidence="20">
    <location>
        <position position="178"/>
    </location>
</feature>
<feature type="active site" evidence="20">
    <location>
        <position position="347"/>
    </location>
</feature>
<keyword evidence="17 20" id="KW-0961">Cell wall biogenesis/degradation</keyword>
<comment type="cofactor">
    <cofactor evidence="1 20">
        <name>FAD</name>
        <dbReference type="ChEBI" id="CHEBI:57692"/>
    </cofactor>
</comment>
<comment type="similarity">
    <text evidence="5 20">Belongs to the MurB family.</text>
</comment>
<evidence type="ECO:0000256" key="14">
    <source>
        <dbReference type="ARBA" id="ARBA00022984"/>
    </source>
</evidence>
<dbReference type="NCBIfam" id="NF010478">
    <property type="entry name" value="PRK13903.1"/>
    <property type="match status" value="1"/>
</dbReference>
<keyword evidence="16 20" id="KW-0131">Cell cycle</keyword>
<dbReference type="NCBIfam" id="NF000755">
    <property type="entry name" value="PRK00046.1"/>
    <property type="match status" value="1"/>
</dbReference>
<evidence type="ECO:0000256" key="18">
    <source>
        <dbReference type="ARBA" id="ARBA00031026"/>
    </source>
</evidence>
<dbReference type="HAMAP" id="MF_00037">
    <property type="entry name" value="MurB"/>
    <property type="match status" value="1"/>
</dbReference>
<comment type="caution">
    <text evidence="22">The sequence shown here is derived from an EMBL/GenBank/DDBJ whole genome shotgun (WGS) entry which is preliminary data.</text>
</comment>
<evidence type="ECO:0000256" key="5">
    <source>
        <dbReference type="ARBA" id="ARBA00010485"/>
    </source>
</evidence>
<dbReference type="UniPathway" id="UPA00219"/>
<evidence type="ECO:0000256" key="20">
    <source>
        <dbReference type="HAMAP-Rule" id="MF_00037"/>
    </source>
</evidence>
<evidence type="ECO:0000256" key="17">
    <source>
        <dbReference type="ARBA" id="ARBA00023316"/>
    </source>
</evidence>
<feature type="domain" description="FAD-binding PCMH-type" evidence="21">
    <location>
        <begin position="30"/>
        <end position="201"/>
    </location>
</feature>
<dbReference type="AlphaFoldDB" id="A0A562J060"/>
<dbReference type="Pfam" id="PF01565">
    <property type="entry name" value="FAD_binding_4"/>
    <property type="match status" value="1"/>
</dbReference>
<dbReference type="GO" id="GO:0008360">
    <property type="term" value="P:regulation of cell shape"/>
    <property type="evidence" value="ECO:0007669"/>
    <property type="project" value="UniProtKB-KW"/>
</dbReference>
<comment type="subcellular location">
    <subcellularLocation>
        <location evidence="3 20">Cytoplasm</location>
    </subcellularLocation>
</comment>
<evidence type="ECO:0000256" key="2">
    <source>
        <dbReference type="ARBA" id="ARBA00003921"/>
    </source>
</evidence>
<proteinExistence type="inferred from homology"/>
<keyword evidence="13 20" id="KW-0133">Cell shape</keyword>
<evidence type="ECO:0000256" key="11">
    <source>
        <dbReference type="ARBA" id="ARBA00022827"/>
    </source>
</evidence>
<keyword evidence="15 20" id="KW-0560">Oxidoreductase</keyword>
<evidence type="ECO:0000256" key="13">
    <source>
        <dbReference type="ARBA" id="ARBA00022960"/>
    </source>
</evidence>